<dbReference type="GO" id="GO:0050852">
    <property type="term" value="P:T cell receptor signaling pathway"/>
    <property type="evidence" value="ECO:0007669"/>
    <property type="project" value="InterPro"/>
</dbReference>
<protein>
    <submittedName>
        <fullName evidence="3">Uncharacterized protein LOC103069302</fullName>
    </submittedName>
</protein>
<dbReference type="AlphaFoldDB" id="A0A340XQ63"/>
<dbReference type="InterPro" id="IPR026072">
    <property type="entry name" value="Lime1"/>
</dbReference>
<sequence>MPGQDMAVGPSTASQDEATALQPEATPSTGPEATYSNVGLAAIPRTGLAVTSGVWAGAQLTSSCARPGPEARPLVAEYACVQKLKGTDGGPRGLEQGKVEATPAAQVNILYSRVSRPKRRDPGPSTDQPDPKGGEASLALGSDLAYEVLPLRGLGVDKSLLENVYASVQEMEAPGHLEPPSSNPYQERTCGPAVEFALPQEPEPRAADLGAPGAGAAGPPTPSAHIPREKPSQVPDTPGWLRRRGRALALPAGAQGPTCAWSPGSAGCCWLLAAPALSGLALGPQLLLHNPG</sequence>
<dbReference type="GeneID" id="103069302"/>
<dbReference type="GO" id="GO:0019815">
    <property type="term" value="C:B cell receptor complex"/>
    <property type="evidence" value="ECO:0007669"/>
    <property type="project" value="TreeGrafter"/>
</dbReference>
<dbReference type="Pfam" id="PF15332">
    <property type="entry name" value="LIME1"/>
    <property type="match status" value="1"/>
</dbReference>
<evidence type="ECO:0000313" key="2">
    <source>
        <dbReference type="Proteomes" id="UP000265300"/>
    </source>
</evidence>
<feature type="region of interest" description="Disordered" evidence="1">
    <location>
        <begin position="1"/>
        <end position="35"/>
    </location>
</feature>
<dbReference type="PANTHER" id="PTHR47740">
    <property type="entry name" value="LCK-INTERACTING TRANSMEMBRANE ADAPTER 1, LIME1"/>
    <property type="match status" value="1"/>
</dbReference>
<dbReference type="Proteomes" id="UP000265300">
    <property type="component" value="Unplaced"/>
</dbReference>
<feature type="compositionally biased region" description="Polar residues" evidence="1">
    <location>
        <begin position="25"/>
        <end position="35"/>
    </location>
</feature>
<evidence type="ECO:0000313" key="3">
    <source>
        <dbReference type="RefSeq" id="XP_007462332.1"/>
    </source>
</evidence>
<dbReference type="InParanoid" id="A0A340XQ63"/>
<name>A0A340XQ63_LIPVE</name>
<dbReference type="STRING" id="118797.A0A340XQ63"/>
<keyword evidence="2" id="KW-1185">Reference proteome</keyword>
<feature type="region of interest" description="Disordered" evidence="1">
    <location>
        <begin position="203"/>
        <end position="239"/>
    </location>
</feature>
<organism evidence="2 3">
    <name type="scientific">Lipotes vexillifer</name>
    <name type="common">Yangtze river dolphin</name>
    <dbReference type="NCBI Taxonomy" id="118797"/>
    <lineage>
        <taxon>Eukaryota</taxon>
        <taxon>Metazoa</taxon>
        <taxon>Chordata</taxon>
        <taxon>Craniata</taxon>
        <taxon>Vertebrata</taxon>
        <taxon>Euteleostomi</taxon>
        <taxon>Mammalia</taxon>
        <taxon>Eutheria</taxon>
        <taxon>Laurasiatheria</taxon>
        <taxon>Artiodactyla</taxon>
        <taxon>Whippomorpha</taxon>
        <taxon>Cetacea</taxon>
        <taxon>Odontoceti</taxon>
        <taxon>Lipotidae</taxon>
        <taxon>Lipotes</taxon>
    </lineage>
</organism>
<dbReference type="OrthoDB" id="9939965at2759"/>
<dbReference type="KEGG" id="lve:103069302"/>
<feature type="region of interest" description="Disordered" evidence="1">
    <location>
        <begin position="112"/>
        <end position="137"/>
    </location>
</feature>
<accession>A0A340XQ63</accession>
<dbReference type="PANTHER" id="PTHR47740:SF1">
    <property type="entry name" value="LCK-INTERACTING TRANSMEMBRANE ADAPTER 1"/>
    <property type="match status" value="1"/>
</dbReference>
<reference evidence="3" key="1">
    <citation type="submission" date="2025-08" db="UniProtKB">
        <authorList>
            <consortium name="RefSeq"/>
        </authorList>
    </citation>
    <scope>IDENTIFICATION</scope>
</reference>
<dbReference type="GO" id="GO:0019901">
    <property type="term" value="F:protein kinase binding"/>
    <property type="evidence" value="ECO:0007669"/>
    <property type="project" value="TreeGrafter"/>
</dbReference>
<dbReference type="RefSeq" id="XP_007462332.1">
    <property type="nucleotide sequence ID" value="XM_007462270.1"/>
</dbReference>
<evidence type="ECO:0000256" key="1">
    <source>
        <dbReference type="SAM" id="MobiDB-lite"/>
    </source>
</evidence>
<dbReference type="FunCoup" id="A0A340XQ63">
    <property type="interactions" value="163"/>
</dbReference>
<dbReference type="GO" id="GO:0050853">
    <property type="term" value="P:B cell receptor signaling pathway"/>
    <property type="evidence" value="ECO:0007669"/>
    <property type="project" value="InterPro"/>
</dbReference>
<gene>
    <name evidence="3" type="primary">LOC103069302</name>
</gene>
<proteinExistence type="predicted"/>